<protein>
    <submittedName>
        <fullName evidence="1">Uncharacterized protein</fullName>
    </submittedName>
</protein>
<organism evidence="1 2">
    <name type="scientific">Saccharomonospora viridis</name>
    <dbReference type="NCBI Taxonomy" id="1852"/>
    <lineage>
        <taxon>Bacteria</taxon>
        <taxon>Bacillati</taxon>
        <taxon>Actinomycetota</taxon>
        <taxon>Actinomycetes</taxon>
        <taxon>Pseudonocardiales</taxon>
        <taxon>Pseudonocardiaceae</taxon>
        <taxon>Saccharomonospora</taxon>
    </lineage>
</organism>
<dbReference type="AlphaFoldDB" id="A0A837D6W3"/>
<sequence>MACVFQTFDVAERAIALGAAAEPTFLREGRHVAAVFREGRSLIVLDPYLLHTHPLLFDLDAASETGVLTCSSEAAPVRQDATGQRKPAMLTGNLKLRGDDGYTLALEYKKYSPTKDHYVLSRYFKLDSTHTTSPDLAEFDLDKDLTHPEQTSLSIRTLSDDLTTMGEVILPLRGWQQGPFTRERLWARNNQGVSFPATSEQARTVWDHVCESTGLDRETIEQHLLEASELYRKHADPTVDLATYNLDPE</sequence>
<dbReference type="EMBL" id="JRZE01000006">
    <property type="protein sequence ID" value="KHF42955.1"/>
    <property type="molecule type" value="Genomic_DNA"/>
</dbReference>
<proteinExistence type="predicted"/>
<reference evidence="1 2" key="1">
    <citation type="submission" date="2014-10" db="EMBL/GenBank/DDBJ databases">
        <title>Genome sequence of Micropolyspora internatus JCM3315.</title>
        <authorList>
            <person name="Shin S.-K."/>
            <person name="Yi H."/>
        </authorList>
    </citation>
    <scope>NUCLEOTIDE SEQUENCE [LARGE SCALE GENOMIC DNA]</scope>
    <source>
        <strain evidence="1 2">JCM 3315</strain>
    </source>
</reference>
<gene>
    <name evidence="1" type="ORF">MINT15_31570</name>
</gene>
<name>A0A837D6W3_9PSEU</name>
<dbReference type="Proteomes" id="UP000030848">
    <property type="component" value="Unassembled WGS sequence"/>
</dbReference>
<comment type="caution">
    <text evidence="1">The sequence shown here is derived from an EMBL/GenBank/DDBJ whole genome shotgun (WGS) entry which is preliminary data.</text>
</comment>
<evidence type="ECO:0000313" key="2">
    <source>
        <dbReference type="Proteomes" id="UP000030848"/>
    </source>
</evidence>
<evidence type="ECO:0000313" key="1">
    <source>
        <dbReference type="EMBL" id="KHF42955.1"/>
    </source>
</evidence>
<accession>A0A837D6W3</accession>